<dbReference type="PANTHER" id="PTHR46696">
    <property type="entry name" value="P450, PUTATIVE (EUROFUNG)-RELATED"/>
    <property type="match status" value="1"/>
</dbReference>
<keyword evidence="2" id="KW-0479">Metal-binding</keyword>
<dbReference type="Proteomes" id="UP001597182">
    <property type="component" value="Unassembled WGS sequence"/>
</dbReference>
<dbReference type="EMBL" id="JBHTMB010000327">
    <property type="protein sequence ID" value="MFD1238020.1"/>
    <property type="molecule type" value="Genomic_DNA"/>
</dbReference>
<dbReference type="Pfam" id="PF00067">
    <property type="entry name" value="p450"/>
    <property type="match status" value="1"/>
</dbReference>
<gene>
    <name evidence="3" type="ORF">ACFQ34_32455</name>
</gene>
<reference evidence="4" key="1">
    <citation type="journal article" date="2019" name="Int. J. Syst. Evol. Microbiol.">
        <title>The Global Catalogue of Microorganisms (GCM) 10K type strain sequencing project: providing services to taxonomists for standard genome sequencing and annotation.</title>
        <authorList>
            <consortium name="The Broad Institute Genomics Platform"/>
            <consortium name="The Broad Institute Genome Sequencing Center for Infectious Disease"/>
            <person name="Wu L."/>
            <person name="Ma J."/>
        </authorList>
    </citation>
    <scope>NUCLEOTIDE SEQUENCE [LARGE SCALE GENOMIC DNA]</scope>
    <source>
        <strain evidence="4">CCUG 49018</strain>
    </source>
</reference>
<dbReference type="SUPFAM" id="SSF48264">
    <property type="entry name" value="Cytochrome P450"/>
    <property type="match status" value="1"/>
</dbReference>
<keyword evidence="2" id="KW-0560">Oxidoreductase</keyword>
<proteinExistence type="inferred from homology"/>
<dbReference type="InterPro" id="IPR002397">
    <property type="entry name" value="Cyt_P450_B"/>
</dbReference>
<evidence type="ECO:0000313" key="4">
    <source>
        <dbReference type="Proteomes" id="UP001597182"/>
    </source>
</evidence>
<dbReference type="InterPro" id="IPR036396">
    <property type="entry name" value="Cyt_P450_sf"/>
</dbReference>
<dbReference type="RefSeq" id="WP_346092877.1">
    <property type="nucleotide sequence ID" value="NZ_BAABKS010000063.1"/>
</dbReference>
<dbReference type="Gene3D" id="1.10.630.10">
    <property type="entry name" value="Cytochrome P450"/>
    <property type="match status" value="1"/>
</dbReference>
<evidence type="ECO:0000256" key="2">
    <source>
        <dbReference type="RuleBase" id="RU000461"/>
    </source>
</evidence>
<evidence type="ECO:0000313" key="3">
    <source>
        <dbReference type="EMBL" id="MFD1238020.1"/>
    </source>
</evidence>
<organism evidence="3 4">
    <name type="scientific">Pseudonocardia benzenivorans</name>
    <dbReference type="NCBI Taxonomy" id="228005"/>
    <lineage>
        <taxon>Bacteria</taxon>
        <taxon>Bacillati</taxon>
        <taxon>Actinomycetota</taxon>
        <taxon>Actinomycetes</taxon>
        <taxon>Pseudonocardiales</taxon>
        <taxon>Pseudonocardiaceae</taxon>
        <taxon>Pseudonocardia</taxon>
    </lineage>
</organism>
<dbReference type="PANTHER" id="PTHR46696:SF1">
    <property type="entry name" value="CYTOCHROME P450 YJIB-RELATED"/>
    <property type="match status" value="1"/>
</dbReference>
<dbReference type="InterPro" id="IPR017972">
    <property type="entry name" value="Cyt_P450_CS"/>
</dbReference>
<dbReference type="PROSITE" id="PS00086">
    <property type="entry name" value="CYTOCHROME_P450"/>
    <property type="match status" value="1"/>
</dbReference>
<dbReference type="CDD" id="cd11029">
    <property type="entry name" value="CYP107-like"/>
    <property type="match status" value="1"/>
</dbReference>
<keyword evidence="4" id="KW-1185">Reference proteome</keyword>
<comment type="similarity">
    <text evidence="1 2">Belongs to the cytochrome P450 family.</text>
</comment>
<protein>
    <submittedName>
        <fullName evidence="3">Cytochrome P450</fullName>
    </submittedName>
</protein>
<keyword evidence="2" id="KW-0349">Heme</keyword>
<sequence>MTRTVGNTDPIPLDDDFFADPDALYRRLRVEAPVTRIVAPPGLVVWLVTRYADVRPALNDARLAKNGRRFQDLIGRHAAPTVRMAEFANSLVEHMLNSDPPDHTRLRKLVNRAFTVRAIAQMRPRITEIATELADSMTAHGPEVDLLDEFAFPLPMTVICELLGVPQDRRDEFRTWSNTLLSAGEPEERSAAAQAMAQFLAELVAQKTAQPGEDMLSAIVAASEDGDRLSHIEVISMAFLLLVAGHETTVNLIGNGMLALLRRPDQLAALRADPSLVPNAVEEFLRFDGPVNLATMRHTSAPVEIGGVTIPEGELVLVSLIGANRDPGRFERPDELDVTRDTSGHVAFGYGIHHCLGAPLARLEGEIAFRTLLDRFPDIELAAEPAALAWRESSLIHGLHRLPVRF</sequence>
<dbReference type="PRINTS" id="PR00359">
    <property type="entry name" value="BP450"/>
</dbReference>
<comment type="caution">
    <text evidence="3">The sequence shown here is derived from an EMBL/GenBank/DDBJ whole genome shotgun (WGS) entry which is preliminary data.</text>
</comment>
<dbReference type="InterPro" id="IPR001128">
    <property type="entry name" value="Cyt_P450"/>
</dbReference>
<keyword evidence="2" id="KW-0408">Iron</keyword>
<name>A0ABW3VT53_9PSEU</name>
<accession>A0ABW3VT53</accession>
<keyword evidence="2" id="KW-0503">Monooxygenase</keyword>
<evidence type="ECO:0000256" key="1">
    <source>
        <dbReference type="ARBA" id="ARBA00010617"/>
    </source>
</evidence>